<keyword evidence="2" id="KW-0597">Phosphoprotein</keyword>
<evidence type="ECO:0000256" key="3">
    <source>
        <dbReference type="ARBA" id="ARBA00022679"/>
    </source>
</evidence>
<dbReference type="Pfam" id="PF00109">
    <property type="entry name" value="ketoacyl-synt"/>
    <property type="match status" value="1"/>
</dbReference>
<evidence type="ECO:0000256" key="4">
    <source>
        <dbReference type="SAM" id="MobiDB-lite"/>
    </source>
</evidence>
<evidence type="ECO:0000256" key="1">
    <source>
        <dbReference type="ARBA" id="ARBA00022450"/>
    </source>
</evidence>
<dbReference type="PANTHER" id="PTHR43775:SF37">
    <property type="entry name" value="SI:DKEY-61P9.11"/>
    <property type="match status" value="1"/>
</dbReference>
<dbReference type="Gene3D" id="3.40.47.10">
    <property type="match status" value="1"/>
</dbReference>
<dbReference type="InterPro" id="IPR014031">
    <property type="entry name" value="Ketoacyl_synth_C"/>
</dbReference>
<evidence type="ECO:0000259" key="5">
    <source>
        <dbReference type="PROSITE" id="PS52004"/>
    </source>
</evidence>
<protein>
    <submittedName>
        <fullName evidence="6">Type I polyketide synthase</fullName>
    </submittedName>
</protein>
<dbReference type="PROSITE" id="PS52004">
    <property type="entry name" value="KS3_2"/>
    <property type="match status" value="1"/>
</dbReference>
<evidence type="ECO:0000313" key="6">
    <source>
        <dbReference type="EMBL" id="MFD1331159.1"/>
    </source>
</evidence>
<dbReference type="InterPro" id="IPR018201">
    <property type="entry name" value="Ketoacyl_synth_AS"/>
</dbReference>
<comment type="caution">
    <text evidence="6">The sequence shown here is derived from an EMBL/GenBank/DDBJ whole genome shotgun (WGS) entry which is preliminary data.</text>
</comment>
<dbReference type="InterPro" id="IPR020841">
    <property type="entry name" value="PKS_Beta-ketoAc_synthase_dom"/>
</dbReference>
<dbReference type="SUPFAM" id="SSF53901">
    <property type="entry name" value="Thiolase-like"/>
    <property type="match status" value="1"/>
</dbReference>
<evidence type="ECO:0000256" key="2">
    <source>
        <dbReference type="ARBA" id="ARBA00022553"/>
    </source>
</evidence>
<dbReference type="InterPro" id="IPR050091">
    <property type="entry name" value="PKS_NRPS_Biosynth_Enz"/>
</dbReference>
<gene>
    <name evidence="6" type="ORF">ACFQ4O_04035</name>
</gene>
<evidence type="ECO:0000313" key="7">
    <source>
        <dbReference type="Proteomes" id="UP001597171"/>
    </source>
</evidence>
<dbReference type="PANTHER" id="PTHR43775">
    <property type="entry name" value="FATTY ACID SYNTHASE"/>
    <property type="match status" value="1"/>
</dbReference>
<keyword evidence="7" id="KW-1185">Reference proteome</keyword>
<dbReference type="PROSITE" id="PS00606">
    <property type="entry name" value="KS3_1"/>
    <property type="match status" value="1"/>
</dbReference>
<name>A0ABW3Z4P8_9HYPH</name>
<keyword evidence="1" id="KW-0596">Phosphopantetheine</keyword>
<feature type="compositionally biased region" description="Low complexity" evidence="4">
    <location>
        <begin position="435"/>
        <end position="449"/>
    </location>
</feature>
<feature type="domain" description="Ketosynthase family 3 (KS3)" evidence="5">
    <location>
        <begin position="6"/>
        <end position="434"/>
    </location>
</feature>
<dbReference type="CDD" id="cd00833">
    <property type="entry name" value="PKS"/>
    <property type="match status" value="1"/>
</dbReference>
<proteinExistence type="predicted"/>
<dbReference type="Pfam" id="PF02801">
    <property type="entry name" value="Ketoacyl-synt_C"/>
    <property type="match status" value="1"/>
</dbReference>
<dbReference type="Proteomes" id="UP001597171">
    <property type="component" value="Unassembled WGS sequence"/>
</dbReference>
<keyword evidence="3" id="KW-0808">Transferase</keyword>
<organism evidence="6 7">
    <name type="scientific">Methylopila musalis</name>
    <dbReference type="NCBI Taxonomy" id="1134781"/>
    <lineage>
        <taxon>Bacteria</taxon>
        <taxon>Pseudomonadati</taxon>
        <taxon>Pseudomonadota</taxon>
        <taxon>Alphaproteobacteria</taxon>
        <taxon>Hyphomicrobiales</taxon>
        <taxon>Methylopilaceae</taxon>
        <taxon>Methylopila</taxon>
    </lineage>
</organism>
<dbReference type="RefSeq" id="WP_378774363.1">
    <property type="nucleotide sequence ID" value="NZ_JBHTMX010000015.1"/>
</dbReference>
<dbReference type="InterPro" id="IPR016039">
    <property type="entry name" value="Thiolase-like"/>
</dbReference>
<feature type="non-terminal residue" evidence="6">
    <location>
        <position position="456"/>
    </location>
</feature>
<accession>A0ABW3Z4P8</accession>
<reference evidence="7" key="1">
    <citation type="journal article" date="2019" name="Int. J. Syst. Evol. Microbiol.">
        <title>The Global Catalogue of Microorganisms (GCM) 10K type strain sequencing project: providing services to taxonomists for standard genome sequencing and annotation.</title>
        <authorList>
            <consortium name="The Broad Institute Genomics Platform"/>
            <consortium name="The Broad Institute Genome Sequencing Center for Infectious Disease"/>
            <person name="Wu L."/>
            <person name="Ma J."/>
        </authorList>
    </citation>
    <scope>NUCLEOTIDE SEQUENCE [LARGE SCALE GENOMIC DNA]</scope>
    <source>
        <strain evidence="7">CCUG 61696</strain>
    </source>
</reference>
<dbReference type="InterPro" id="IPR014030">
    <property type="entry name" value="Ketoacyl_synth_N"/>
</dbReference>
<dbReference type="SMART" id="SM00825">
    <property type="entry name" value="PKS_KS"/>
    <property type="match status" value="1"/>
</dbReference>
<dbReference type="Pfam" id="PF16197">
    <property type="entry name" value="KAsynt_C_assoc"/>
    <property type="match status" value="1"/>
</dbReference>
<dbReference type="EMBL" id="JBHTMX010000015">
    <property type="protein sequence ID" value="MFD1331159.1"/>
    <property type="molecule type" value="Genomic_DNA"/>
</dbReference>
<feature type="region of interest" description="Disordered" evidence="4">
    <location>
        <begin position="435"/>
        <end position="456"/>
    </location>
</feature>
<sequence>MSKGAVGDLALVGIGCRFPGGVSDAASYWRLLAEGRDGVIEVPQDRWNVDAFYDPRPAAPGRMYVRAGGFLTQPIDAFDAAFFGMSPREAAYLDPQQRLLMEVAWEALEDAGVDPDSLAGSDTAVYVGGFMVDNLLTQFSPLNREHIGQHSAVSSTLTILSNRISYLLDLRGPSVTMDTACSSSLVALHHACQSIWRGETSLALVGGVNVMHRPETLIAMCKGGFLSPDGRSKSFDARADGYGRGEGAGVVVIKPAERAVADGDRIYALVRATGSNQDGRTEGITVPNPKAQEALVRAVCAEARVEPSQIRYVEAHGTGTPVGDPLEASALGASVGAGRSNGNACVVGSVKANIGHLEAAAGVAGLIKAALCLTHQQIPPVANLERPNPAIDFDGLGLKLATELQPMPKGAGPALAGVNSFGYGGANAHAILQEPPAADGPEAGPAGPGVLPLSAR</sequence>
<dbReference type="InterPro" id="IPR032821">
    <property type="entry name" value="PKS_assoc"/>
</dbReference>